<protein>
    <recommendedName>
        <fullName evidence="3">Phage recombination protein Bet</fullName>
    </recommendedName>
</protein>
<reference evidence="1 2" key="1">
    <citation type="journal article" date="2019" name="Int. J. Syst. Evol. Microbiol.">
        <title>The Global Catalogue of Microorganisms (GCM) 10K type strain sequencing project: providing services to taxonomists for standard genome sequencing and annotation.</title>
        <authorList>
            <consortium name="The Broad Institute Genomics Platform"/>
            <consortium name="The Broad Institute Genome Sequencing Center for Infectious Disease"/>
            <person name="Wu L."/>
            <person name="Ma J."/>
        </authorList>
    </citation>
    <scope>NUCLEOTIDE SEQUENCE [LARGE SCALE GENOMIC DNA]</scope>
    <source>
        <strain evidence="1 2">JCM 1417</strain>
    </source>
</reference>
<organism evidence="1 2">
    <name type="scientific">Clostridium subterminale</name>
    <dbReference type="NCBI Taxonomy" id="1550"/>
    <lineage>
        <taxon>Bacteria</taxon>
        <taxon>Bacillati</taxon>
        <taxon>Bacillota</taxon>
        <taxon>Clostridia</taxon>
        <taxon>Eubacteriales</taxon>
        <taxon>Clostridiaceae</taxon>
        <taxon>Clostridium</taxon>
    </lineage>
</organism>
<dbReference type="EMBL" id="BAAACI010000006">
    <property type="protein sequence ID" value="GAA0774448.1"/>
    <property type="molecule type" value="Genomic_DNA"/>
</dbReference>
<evidence type="ECO:0000313" key="1">
    <source>
        <dbReference type="EMBL" id="GAA0774448.1"/>
    </source>
</evidence>
<dbReference type="Pfam" id="PF03837">
    <property type="entry name" value="RecT"/>
    <property type="match status" value="1"/>
</dbReference>
<accession>A0ABN1KRV5</accession>
<proteinExistence type="predicted"/>
<dbReference type="RefSeq" id="WP_343826696.1">
    <property type="nucleotide sequence ID" value="NZ_BAAACI010000006.1"/>
</dbReference>
<dbReference type="Proteomes" id="UP001501047">
    <property type="component" value="Unassembled WGS sequence"/>
</dbReference>
<sequence>MADNKAIAKKEEKEIVYEVGGNEIKLTQNIVKQFITRGNGDITPSEAVNFMMWCSHNKLDPFNNEAYLVKFGSQAAQQLVGKGAFMRRAEEDKNYEGFKAGVILLREGQIVEQEGSFKLPKDTLIGGWCEVYVKDKKYPVKAMVSLEEYNKGQSTWKSMPLTMIRKVAIVQALREAFPTQLSGLYDEDEMQPIREENIKSTIEEIKQEIQEEPKETLNMPFDEEPIDAEIVENEKIDF</sequence>
<evidence type="ECO:0008006" key="3">
    <source>
        <dbReference type="Google" id="ProtNLM"/>
    </source>
</evidence>
<gene>
    <name evidence="1" type="ORF">GCM10008908_24300</name>
</gene>
<keyword evidence="2" id="KW-1185">Reference proteome</keyword>
<comment type="caution">
    <text evidence="1">The sequence shown here is derived from an EMBL/GenBank/DDBJ whole genome shotgun (WGS) entry which is preliminary data.</text>
</comment>
<dbReference type="NCBIfam" id="TIGR01913">
    <property type="entry name" value="bet_lambda"/>
    <property type="match status" value="1"/>
</dbReference>
<name>A0ABN1KRV5_CLOSU</name>
<dbReference type="InterPro" id="IPR010183">
    <property type="entry name" value="Phage_lambda_Bet"/>
</dbReference>
<evidence type="ECO:0000313" key="2">
    <source>
        <dbReference type="Proteomes" id="UP001501047"/>
    </source>
</evidence>
<dbReference type="InterPro" id="IPR018330">
    <property type="entry name" value="RecT_fam"/>
</dbReference>